<comment type="caution">
    <text evidence="8">The sequence shown here is derived from an EMBL/GenBank/DDBJ whole genome shotgun (WGS) entry which is preliminary data.</text>
</comment>
<dbReference type="GO" id="GO:0032259">
    <property type="term" value="P:methylation"/>
    <property type="evidence" value="ECO:0007669"/>
    <property type="project" value="UniProtKB-KW"/>
</dbReference>
<dbReference type="SUPFAM" id="SSF53335">
    <property type="entry name" value="S-adenosyl-L-methionine-dependent methyltransferases"/>
    <property type="match status" value="1"/>
</dbReference>
<evidence type="ECO:0000313" key="9">
    <source>
        <dbReference type="Proteomes" id="UP000261174"/>
    </source>
</evidence>
<dbReference type="InterPro" id="IPR029063">
    <property type="entry name" value="SAM-dependent_MTases_sf"/>
</dbReference>
<dbReference type="OrthoDB" id="32195at2"/>
<dbReference type="Pfam" id="PF00145">
    <property type="entry name" value="DNA_methylase"/>
    <property type="match status" value="1"/>
</dbReference>
<feature type="active site" evidence="7">
    <location>
        <position position="72"/>
    </location>
</feature>
<keyword evidence="5" id="KW-0680">Restriction system</keyword>
<dbReference type="Gene3D" id="3.40.50.150">
    <property type="entry name" value="Vaccinia Virus protein VP39"/>
    <property type="match status" value="1"/>
</dbReference>
<comment type="catalytic activity">
    <reaction evidence="6">
        <text>a 2'-deoxycytidine in DNA + S-adenosyl-L-methionine = a 5-methyl-2'-deoxycytidine in DNA + S-adenosyl-L-homocysteine + H(+)</text>
        <dbReference type="Rhea" id="RHEA:13681"/>
        <dbReference type="Rhea" id="RHEA-COMP:11369"/>
        <dbReference type="Rhea" id="RHEA-COMP:11370"/>
        <dbReference type="ChEBI" id="CHEBI:15378"/>
        <dbReference type="ChEBI" id="CHEBI:57856"/>
        <dbReference type="ChEBI" id="CHEBI:59789"/>
        <dbReference type="ChEBI" id="CHEBI:85452"/>
        <dbReference type="ChEBI" id="CHEBI:85454"/>
        <dbReference type="EC" id="2.1.1.37"/>
    </reaction>
</comment>
<evidence type="ECO:0000256" key="1">
    <source>
        <dbReference type="ARBA" id="ARBA00011975"/>
    </source>
</evidence>
<evidence type="ECO:0000313" key="8">
    <source>
        <dbReference type="EMBL" id="RFM34454.1"/>
    </source>
</evidence>
<accession>A0A3E1P2W4</accession>
<proteinExistence type="inferred from homology"/>
<evidence type="ECO:0000256" key="6">
    <source>
        <dbReference type="ARBA" id="ARBA00047422"/>
    </source>
</evidence>
<protein>
    <recommendedName>
        <fullName evidence="1">DNA (cytosine-5-)-methyltransferase</fullName>
        <ecNumber evidence="1">2.1.1.37</ecNumber>
    </recommendedName>
</protein>
<dbReference type="AlphaFoldDB" id="A0A3E1P2W4"/>
<dbReference type="PANTHER" id="PTHR46098">
    <property type="entry name" value="TRNA (CYTOSINE(38)-C(5))-METHYLTRANSFERASE"/>
    <property type="match status" value="1"/>
</dbReference>
<name>A0A3E1P2W4_9BACT</name>
<dbReference type="EC" id="2.1.1.37" evidence="1"/>
<comment type="similarity">
    <text evidence="7">Belongs to the class I-like SAM-binding methyltransferase superfamily. C5-methyltransferase family.</text>
</comment>
<gene>
    <name evidence="8" type="ORF">DXN04_14345</name>
</gene>
<dbReference type="PRINTS" id="PR00105">
    <property type="entry name" value="C5METTRFRASE"/>
</dbReference>
<dbReference type="InterPro" id="IPR050750">
    <property type="entry name" value="C5-MTase"/>
</dbReference>
<dbReference type="Proteomes" id="UP000261174">
    <property type="component" value="Unassembled WGS sequence"/>
</dbReference>
<keyword evidence="2 7" id="KW-0489">Methyltransferase</keyword>
<dbReference type="PROSITE" id="PS00094">
    <property type="entry name" value="C5_MTASE_1"/>
    <property type="match status" value="1"/>
</dbReference>
<dbReference type="RefSeq" id="WP_116854037.1">
    <property type="nucleotide sequence ID" value="NZ_QTJV01000004.1"/>
</dbReference>
<dbReference type="PROSITE" id="PS51679">
    <property type="entry name" value="SAM_MT_C5"/>
    <property type="match status" value="1"/>
</dbReference>
<dbReference type="GO" id="GO:0009307">
    <property type="term" value="P:DNA restriction-modification system"/>
    <property type="evidence" value="ECO:0007669"/>
    <property type="project" value="UniProtKB-KW"/>
</dbReference>
<evidence type="ECO:0000256" key="5">
    <source>
        <dbReference type="ARBA" id="ARBA00022747"/>
    </source>
</evidence>
<evidence type="ECO:0000256" key="2">
    <source>
        <dbReference type="ARBA" id="ARBA00022603"/>
    </source>
</evidence>
<reference evidence="8 9" key="1">
    <citation type="submission" date="2018-08" db="EMBL/GenBank/DDBJ databases">
        <title>Chitinophaga sp. K20C18050901, a novel bacterium isolated from forest soil.</title>
        <authorList>
            <person name="Wang C."/>
        </authorList>
    </citation>
    <scope>NUCLEOTIDE SEQUENCE [LARGE SCALE GENOMIC DNA]</scope>
    <source>
        <strain evidence="8 9">K20C18050901</strain>
    </source>
</reference>
<evidence type="ECO:0000256" key="7">
    <source>
        <dbReference type="PROSITE-ProRule" id="PRU01016"/>
    </source>
</evidence>
<dbReference type="GO" id="GO:0003886">
    <property type="term" value="F:DNA (cytosine-5-)-methyltransferase activity"/>
    <property type="evidence" value="ECO:0007669"/>
    <property type="project" value="UniProtKB-EC"/>
</dbReference>
<evidence type="ECO:0000256" key="3">
    <source>
        <dbReference type="ARBA" id="ARBA00022679"/>
    </source>
</evidence>
<keyword evidence="3 7" id="KW-0808">Transferase</keyword>
<dbReference type="PANTHER" id="PTHR46098:SF1">
    <property type="entry name" value="TRNA (CYTOSINE(38)-C(5))-METHYLTRANSFERASE"/>
    <property type="match status" value="1"/>
</dbReference>
<organism evidence="8 9">
    <name type="scientific">Chitinophaga silvisoli</name>
    <dbReference type="NCBI Taxonomy" id="2291814"/>
    <lineage>
        <taxon>Bacteria</taxon>
        <taxon>Pseudomonadati</taxon>
        <taxon>Bacteroidota</taxon>
        <taxon>Chitinophagia</taxon>
        <taxon>Chitinophagales</taxon>
        <taxon>Chitinophagaceae</taxon>
        <taxon>Chitinophaga</taxon>
    </lineage>
</organism>
<keyword evidence="9" id="KW-1185">Reference proteome</keyword>
<evidence type="ECO:0000256" key="4">
    <source>
        <dbReference type="ARBA" id="ARBA00022691"/>
    </source>
</evidence>
<keyword evidence="4 7" id="KW-0949">S-adenosyl-L-methionine</keyword>
<dbReference type="EMBL" id="QTJV01000004">
    <property type="protein sequence ID" value="RFM34454.1"/>
    <property type="molecule type" value="Genomic_DNA"/>
</dbReference>
<dbReference type="InterPro" id="IPR001525">
    <property type="entry name" value="C5_MeTfrase"/>
</dbReference>
<dbReference type="InterPro" id="IPR018117">
    <property type="entry name" value="C5_DNA_meth_AS"/>
</dbReference>
<sequence>MKHGSVFSGIGGFDLAASYLNWENIFQIEIDPFCRKVLGNRFPNCVRYDDIRKVNAKKYYGAIDVISGGWPCQPFSTAGKRKGNNDNRYLWPQMLRIIDEVRPTWVIGENVVGITSMVQSNLSISLADQAALWEEDKNFTIEEEFIIGTICKDLERMGYSVQPIIIPACAIGTWHRRDRVWFLAYADCFGYERGMLGSCETQTILSTSFFTRFKTFNLQQIEKDLLAEPGLIENYDGVSSRLVKNQIRGYGNSIVPAIAYEIFKAIDFIHHI</sequence>